<dbReference type="InterPro" id="IPR001421">
    <property type="entry name" value="ATP8_metazoa"/>
</dbReference>
<dbReference type="EMBL" id="OL694145">
    <property type="protein sequence ID" value="UPI13474.1"/>
    <property type="molecule type" value="Genomic_DNA"/>
</dbReference>
<dbReference type="AlphaFoldDB" id="A0A8T9VVG6"/>
<evidence type="ECO:0000313" key="14">
    <source>
        <dbReference type="EMBL" id="UPI13474.1"/>
    </source>
</evidence>
<dbReference type="GO" id="GO:0015986">
    <property type="term" value="P:proton motive force-driven ATP synthesis"/>
    <property type="evidence" value="ECO:0007669"/>
    <property type="project" value="InterPro"/>
</dbReference>
<accession>A0A8T9VVG6</accession>
<evidence type="ECO:0000256" key="13">
    <source>
        <dbReference type="SAM" id="Phobius"/>
    </source>
</evidence>
<evidence type="ECO:0000256" key="11">
    <source>
        <dbReference type="ARBA" id="ARBA00023136"/>
    </source>
</evidence>
<evidence type="ECO:0000256" key="8">
    <source>
        <dbReference type="ARBA" id="ARBA00022989"/>
    </source>
</evidence>
<gene>
    <name evidence="14" type="primary">ATP8</name>
</gene>
<comment type="similarity">
    <text evidence="2 12">Belongs to the ATPase protein 8 family.</text>
</comment>
<keyword evidence="6 12" id="KW-0812">Transmembrane</keyword>
<organism evidence="14">
    <name type="scientific">Coomaniella copipes</name>
    <dbReference type="NCBI Taxonomy" id="2936727"/>
    <lineage>
        <taxon>Eukaryota</taxon>
        <taxon>Metazoa</taxon>
        <taxon>Ecdysozoa</taxon>
        <taxon>Arthropoda</taxon>
        <taxon>Hexapoda</taxon>
        <taxon>Insecta</taxon>
        <taxon>Pterygota</taxon>
        <taxon>Neoptera</taxon>
        <taxon>Endopterygota</taxon>
        <taxon>Coleoptera</taxon>
        <taxon>Polyphaga</taxon>
        <taxon>Elateriformia</taxon>
        <taxon>Buprestoidea</taxon>
        <taxon>Buprestidae</taxon>
        <taxon>Polycestinae</taxon>
        <taxon>Coomaniella</taxon>
    </lineage>
</organism>
<evidence type="ECO:0000256" key="7">
    <source>
        <dbReference type="ARBA" id="ARBA00022781"/>
    </source>
</evidence>
<sequence length="51" mass="6213">MPQMAPLYWLILMILFSIIFVLFFILNYYSSLDLPQKSESIKLTNKINWKW</sequence>
<feature type="transmembrane region" description="Helical" evidence="13">
    <location>
        <begin position="6"/>
        <end position="29"/>
    </location>
</feature>
<evidence type="ECO:0000256" key="2">
    <source>
        <dbReference type="ARBA" id="ARBA00008892"/>
    </source>
</evidence>
<geneLocation type="mitochondrion" evidence="14"/>
<keyword evidence="5 12" id="KW-0138">CF(0)</keyword>
<keyword evidence="4 12" id="KW-0813">Transport</keyword>
<evidence type="ECO:0000256" key="12">
    <source>
        <dbReference type="RuleBase" id="RU003661"/>
    </source>
</evidence>
<evidence type="ECO:0000256" key="1">
    <source>
        <dbReference type="ARBA" id="ARBA00004304"/>
    </source>
</evidence>
<keyword evidence="11 13" id="KW-0472">Membrane</keyword>
<dbReference type="GeneID" id="72131764"/>
<dbReference type="GO" id="GO:0015078">
    <property type="term" value="F:proton transmembrane transporter activity"/>
    <property type="evidence" value="ECO:0007669"/>
    <property type="project" value="InterPro"/>
</dbReference>
<dbReference type="RefSeq" id="YP_010373906.1">
    <property type="nucleotide sequence ID" value="NC_063146.1"/>
</dbReference>
<keyword evidence="8 13" id="KW-1133">Transmembrane helix</keyword>
<reference evidence="14" key="1">
    <citation type="submission" date="2021-12" db="EMBL/GenBank/DDBJ databases">
        <authorList>
            <person name="Huang X."/>
            <person name="Wei Z."/>
            <person name="Shi A."/>
        </authorList>
    </citation>
    <scope>NUCLEOTIDE SEQUENCE</scope>
</reference>
<name>A0A8T9VVG6_9COLE</name>
<dbReference type="GO" id="GO:0031966">
    <property type="term" value="C:mitochondrial membrane"/>
    <property type="evidence" value="ECO:0007669"/>
    <property type="project" value="UniProtKB-SubCell"/>
</dbReference>
<dbReference type="CTD" id="4509"/>
<comment type="subcellular location">
    <subcellularLocation>
        <location evidence="1 12">Mitochondrion membrane</location>
        <topology evidence="1 12">Single-pass membrane protein</topology>
    </subcellularLocation>
</comment>
<dbReference type="GO" id="GO:0045259">
    <property type="term" value="C:proton-transporting ATP synthase complex"/>
    <property type="evidence" value="ECO:0007669"/>
    <property type="project" value="UniProtKB-KW"/>
</dbReference>
<evidence type="ECO:0000256" key="10">
    <source>
        <dbReference type="ARBA" id="ARBA00023128"/>
    </source>
</evidence>
<protein>
    <recommendedName>
        <fullName evidence="12">ATP synthase complex subunit 8</fullName>
    </recommendedName>
</protein>
<keyword evidence="9 12" id="KW-0406">Ion transport</keyword>
<evidence type="ECO:0000256" key="3">
    <source>
        <dbReference type="ARBA" id="ARBA00011291"/>
    </source>
</evidence>
<keyword evidence="10 12" id="KW-0496">Mitochondrion</keyword>
<evidence type="ECO:0000256" key="9">
    <source>
        <dbReference type="ARBA" id="ARBA00023065"/>
    </source>
</evidence>
<evidence type="ECO:0000256" key="4">
    <source>
        <dbReference type="ARBA" id="ARBA00022448"/>
    </source>
</evidence>
<dbReference type="Pfam" id="PF00895">
    <property type="entry name" value="ATP-synt_8"/>
    <property type="match status" value="1"/>
</dbReference>
<proteinExistence type="inferred from homology"/>
<keyword evidence="7 12" id="KW-0375">Hydrogen ion transport</keyword>
<evidence type="ECO:0000256" key="6">
    <source>
        <dbReference type="ARBA" id="ARBA00022692"/>
    </source>
</evidence>
<comment type="subunit">
    <text evidence="3">F-type ATPases have 2 components, CF(1) - the catalytic core - and CF(0) - the membrane proton channel.</text>
</comment>
<evidence type="ECO:0000256" key="5">
    <source>
        <dbReference type="ARBA" id="ARBA00022547"/>
    </source>
</evidence>